<comment type="caution">
    <text evidence="6">The sequence shown here is derived from an EMBL/GenBank/DDBJ whole genome shotgun (WGS) entry which is preliminary data.</text>
</comment>
<evidence type="ECO:0000313" key="6">
    <source>
        <dbReference type="EMBL" id="CAG9166817.1"/>
    </source>
</evidence>
<dbReference type="EMBL" id="CAJZAG010000002">
    <property type="protein sequence ID" value="CAG9166817.1"/>
    <property type="molecule type" value="Genomic_DNA"/>
</dbReference>
<dbReference type="InterPro" id="IPR000847">
    <property type="entry name" value="LysR_HTH_N"/>
</dbReference>
<proteinExistence type="inferred from homology"/>
<keyword evidence="4" id="KW-0804">Transcription</keyword>
<evidence type="ECO:0000256" key="4">
    <source>
        <dbReference type="ARBA" id="ARBA00023163"/>
    </source>
</evidence>
<dbReference type="Pfam" id="PF00126">
    <property type="entry name" value="HTH_1"/>
    <property type="match status" value="1"/>
</dbReference>
<sequence>MDIRQLRYFVEVVRHNGFGRATEALHVTQPAISRGIRELEEELGSALLIREPRSVRLTEHGAIVHRHAEQILQQVNNLRAELRDASDADEHITGTLQVGLPPVIGSTFFADVITAFRARCPLVDLQIVEFGTNQMERALRDGIVEIAAAMLPLDETEFDIKRFATDRLLLVTAREHALARKREVRVADLAAEPFVLFTEDFRINDLIRSAFGVHGIEPKTAGRSSHVDLLVAMVRSGMGVTILPQTLWHKIATPELVAMPLIEPALTYELALVRRAGSYISRSCQTWLTISSTVLGTNRAQEAKRASRRRR</sequence>
<dbReference type="Proteomes" id="UP000706525">
    <property type="component" value="Unassembled WGS sequence"/>
</dbReference>
<dbReference type="Pfam" id="PF03466">
    <property type="entry name" value="LysR_substrate"/>
    <property type="match status" value="1"/>
</dbReference>
<keyword evidence="3" id="KW-0238">DNA-binding</keyword>
<dbReference type="Gene3D" id="3.40.190.290">
    <property type="match status" value="1"/>
</dbReference>
<feature type="domain" description="HTH lysR-type" evidence="5">
    <location>
        <begin position="1"/>
        <end position="58"/>
    </location>
</feature>
<dbReference type="InterPro" id="IPR036390">
    <property type="entry name" value="WH_DNA-bd_sf"/>
</dbReference>
<dbReference type="PROSITE" id="PS50931">
    <property type="entry name" value="HTH_LYSR"/>
    <property type="match status" value="1"/>
</dbReference>
<dbReference type="SUPFAM" id="SSF53850">
    <property type="entry name" value="Periplasmic binding protein-like II"/>
    <property type="match status" value="1"/>
</dbReference>
<dbReference type="PANTHER" id="PTHR30419">
    <property type="entry name" value="HTH-TYPE TRANSCRIPTIONAL REGULATOR YBHD"/>
    <property type="match status" value="1"/>
</dbReference>
<reference evidence="6 7" key="1">
    <citation type="submission" date="2021-08" db="EMBL/GenBank/DDBJ databases">
        <authorList>
            <person name="Peeters C."/>
        </authorList>
    </citation>
    <scope>NUCLEOTIDE SEQUENCE [LARGE SCALE GENOMIC DNA]</scope>
    <source>
        <strain evidence="6 7">LMG 32289</strain>
    </source>
</reference>
<gene>
    <name evidence="6" type="primary">cynR_5</name>
    <name evidence="6" type="ORF">LMG32289_01197</name>
</gene>
<organism evidence="6 7">
    <name type="scientific">Cupriavidus pampae</name>
    <dbReference type="NCBI Taxonomy" id="659251"/>
    <lineage>
        <taxon>Bacteria</taxon>
        <taxon>Pseudomonadati</taxon>
        <taxon>Pseudomonadota</taxon>
        <taxon>Betaproteobacteria</taxon>
        <taxon>Burkholderiales</taxon>
        <taxon>Burkholderiaceae</taxon>
        <taxon>Cupriavidus</taxon>
    </lineage>
</organism>
<comment type="similarity">
    <text evidence="1">Belongs to the LysR transcriptional regulatory family.</text>
</comment>
<dbReference type="InterPro" id="IPR005119">
    <property type="entry name" value="LysR_subst-bd"/>
</dbReference>
<dbReference type="InterPro" id="IPR036388">
    <property type="entry name" value="WH-like_DNA-bd_sf"/>
</dbReference>
<evidence type="ECO:0000259" key="5">
    <source>
        <dbReference type="PROSITE" id="PS50931"/>
    </source>
</evidence>
<dbReference type="PANTHER" id="PTHR30419:SF8">
    <property type="entry name" value="NITROGEN ASSIMILATION TRANSCRIPTIONAL ACTIVATOR-RELATED"/>
    <property type="match status" value="1"/>
</dbReference>
<keyword evidence="7" id="KW-1185">Reference proteome</keyword>
<dbReference type="PRINTS" id="PR00039">
    <property type="entry name" value="HTHLYSR"/>
</dbReference>
<evidence type="ECO:0000256" key="2">
    <source>
        <dbReference type="ARBA" id="ARBA00023015"/>
    </source>
</evidence>
<protein>
    <submittedName>
        <fullName evidence="6">HTH-type transcriptional regulator CynR</fullName>
    </submittedName>
</protein>
<dbReference type="SUPFAM" id="SSF46785">
    <property type="entry name" value="Winged helix' DNA-binding domain"/>
    <property type="match status" value="1"/>
</dbReference>
<keyword evidence="2" id="KW-0805">Transcription regulation</keyword>
<evidence type="ECO:0000313" key="7">
    <source>
        <dbReference type="Proteomes" id="UP000706525"/>
    </source>
</evidence>
<accession>A0ABN7Y0G6</accession>
<evidence type="ECO:0000256" key="1">
    <source>
        <dbReference type="ARBA" id="ARBA00009437"/>
    </source>
</evidence>
<dbReference type="InterPro" id="IPR050950">
    <property type="entry name" value="HTH-type_LysR_regulators"/>
</dbReference>
<name>A0ABN7Y0G6_9BURK</name>
<dbReference type="Gene3D" id="1.10.10.10">
    <property type="entry name" value="Winged helix-like DNA-binding domain superfamily/Winged helix DNA-binding domain"/>
    <property type="match status" value="1"/>
</dbReference>
<evidence type="ECO:0000256" key="3">
    <source>
        <dbReference type="ARBA" id="ARBA00023125"/>
    </source>
</evidence>